<proteinExistence type="predicted"/>
<dbReference type="STRING" id="1071918.SAMN05421544_1235"/>
<dbReference type="EMBL" id="FNAS01000023">
    <property type="protein sequence ID" value="SDE75425.1"/>
    <property type="molecule type" value="Genomic_DNA"/>
</dbReference>
<organism evidence="1 2">
    <name type="scientific">Riemerella columbipharyngis</name>
    <dbReference type="NCBI Taxonomy" id="1071918"/>
    <lineage>
        <taxon>Bacteria</taxon>
        <taxon>Pseudomonadati</taxon>
        <taxon>Bacteroidota</taxon>
        <taxon>Flavobacteriia</taxon>
        <taxon>Flavobacteriales</taxon>
        <taxon>Weeksellaceae</taxon>
        <taxon>Riemerella</taxon>
    </lineage>
</organism>
<dbReference type="AlphaFoldDB" id="A0A1G7FIN6"/>
<reference evidence="1 2" key="1">
    <citation type="submission" date="2016-10" db="EMBL/GenBank/DDBJ databases">
        <authorList>
            <person name="de Groot N.N."/>
        </authorList>
    </citation>
    <scope>NUCLEOTIDE SEQUENCE [LARGE SCALE GENOMIC DNA]</scope>
    <source>
        <strain evidence="1 2">DSM 24015</strain>
    </source>
</reference>
<sequence length="107" mass="12552">MKITIKVTPEAMFLLHKIILAECQKVAYQRQMKVKLSIMQELFQSLSNRCIAYTSNPNGKERVLTLKYYQADCLFDILCSRLNGRLYGSYELNTMELIKNELHQKLM</sequence>
<evidence type="ECO:0000313" key="1">
    <source>
        <dbReference type="EMBL" id="SDE75425.1"/>
    </source>
</evidence>
<dbReference type="Proteomes" id="UP000198517">
    <property type="component" value="Unassembled WGS sequence"/>
</dbReference>
<protein>
    <submittedName>
        <fullName evidence="1">Uncharacterized protein</fullName>
    </submittedName>
</protein>
<keyword evidence="2" id="KW-1185">Reference proteome</keyword>
<evidence type="ECO:0000313" key="2">
    <source>
        <dbReference type="Proteomes" id="UP000198517"/>
    </source>
</evidence>
<name>A0A1G7FIN6_9FLAO</name>
<accession>A0A1G7FIN6</accession>
<dbReference type="OrthoDB" id="1261840at2"/>
<dbReference type="RefSeq" id="WP_092737896.1">
    <property type="nucleotide sequence ID" value="NZ_FNAS01000023.1"/>
</dbReference>
<gene>
    <name evidence="1" type="ORF">SAMN05421544_1235</name>
</gene>